<comment type="caution">
    <text evidence="1">The sequence shown here is derived from an EMBL/GenBank/DDBJ whole genome shotgun (WGS) entry which is preliminary data.</text>
</comment>
<evidence type="ECO:0000313" key="1">
    <source>
        <dbReference type="EMBL" id="KAF9471090.1"/>
    </source>
</evidence>
<dbReference type="AlphaFoldDB" id="A0A9P5YM31"/>
<reference evidence="1" key="1">
    <citation type="submission" date="2020-11" db="EMBL/GenBank/DDBJ databases">
        <authorList>
            <consortium name="DOE Joint Genome Institute"/>
            <person name="Ahrendt S."/>
            <person name="Riley R."/>
            <person name="Andreopoulos W."/>
            <person name="Labutti K."/>
            <person name="Pangilinan J."/>
            <person name="Ruiz-Duenas F.J."/>
            <person name="Barrasa J.M."/>
            <person name="Sanchez-Garcia M."/>
            <person name="Camarero S."/>
            <person name="Miyauchi S."/>
            <person name="Serrano A."/>
            <person name="Linde D."/>
            <person name="Babiker R."/>
            <person name="Drula E."/>
            <person name="Ayuso-Fernandez I."/>
            <person name="Pacheco R."/>
            <person name="Padilla G."/>
            <person name="Ferreira P."/>
            <person name="Barriuso J."/>
            <person name="Kellner H."/>
            <person name="Castanera R."/>
            <person name="Alfaro M."/>
            <person name="Ramirez L."/>
            <person name="Pisabarro A.G."/>
            <person name="Kuo A."/>
            <person name="Tritt A."/>
            <person name="Lipzen A."/>
            <person name="He G."/>
            <person name="Yan M."/>
            <person name="Ng V."/>
            <person name="Cullen D."/>
            <person name="Martin F."/>
            <person name="Rosso M.-N."/>
            <person name="Henrissat B."/>
            <person name="Hibbett D."/>
            <person name="Martinez A.T."/>
            <person name="Grigoriev I.V."/>
        </authorList>
    </citation>
    <scope>NUCLEOTIDE SEQUENCE</scope>
    <source>
        <strain evidence="1">CIRM-BRFM 674</strain>
    </source>
</reference>
<dbReference type="OrthoDB" id="2956462at2759"/>
<organism evidence="1 2">
    <name type="scientific">Pholiota conissans</name>
    <dbReference type="NCBI Taxonomy" id="109636"/>
    <lineage>
        <taxon>Eukaryota</taxon>
        <taxon>Fungi</taxon>
        <taxon>Dikarya</taxon>
        <taxon>Basidiomycota</taxon>
        <taxon>Agaricomycotina</taxon>
        <taxon>Agaricomycetes</taxon>
        <taxon>Agaricomycetidae</taxon>
        <taxon>Agaricales</taxon>
        <taxon>Agaricineae</taxon>
        <taxon>Strophariaceae</taxon>
        <taxon>Pholiota</taxon>
    </lineage>
</organism>
<sequence>MFHTLQVLAAHPELNNIIALQLSRAFSLISCLKCDITIPQPLSEAPECPPTFLPPAIAEFLAESPFDIAGPYEEPMGDCKRGSMGGITAGRAKDVSDKLRTCV</sequence>
<keyword evidence="2" id="KW-1185">Reference proteome</keyword>
<proteinExistence type="predicted"/>
<dbReference type="EMBL" id="MU155762">
    <property type="protein sequence ID" value="KAF9471090.1"/>
    <property type="molecule type" value="Genomic_DNA"/>
</dbReference>
<evidence type="ECO:0000313" key="2">
    <source>
        <dbReference type="Proteomes" id="UP000807469"/>
    </source>
</evidence>
<accession>A0A9P5YM31</accession>
<protein>
    <submittedName>
        <fullName evidence="1">Uncharacterized protein</fullName>
    </submittedName>
</protein>
<name>A0A9P5YM31_9AGAR</name>
<gene>
    <name evidence="1" type="ORF">BDN70DRAFT_888460</name>
</gene>
<dbReference type="Proteomes" id="UP000807469">
    <property type="component" value="Unassembled WGS sequence"/>
</dbReference>